<gene>
    <name evidence="2" type="ORF">RRG08_041926</name>
</gene>
<sequence length="217" mass="23478">MDGAMERNLLAKDYALTRSNGEGQVGNGPKNGSHSGKELSISGARPSRPARLSVEGSSALTTVKDTAQSISQPRWIRYCSQSFLDSVIFTHPSAFTYSVPHSFCIVFVTFNYAGRVLYDSSGHTTLKSARLVLKEPKVQITDLSFHASLANVKLALSNTIINKSKEKLRVSTHQAGTQTLSTGRLREGKSSDIPAYPVKKLVLHLPRPPLPTAAAAK</sequence>
<keyword evidence="3" id="KW-1185">Reference proteome</keyword>
<comment type="caution">
    <text evidence="2">The sequence shown here is derived from an EMBL/GenBank/DDBJ whole genome shotgun (WGS) entry which is preliminary data.</text>
</comment>
<proteinExistence type="predicted"/>
<evidence type="ECO:0000313" key="3">
    <source>
        <dbReference type="Proteomes" id="UP001283361"/>
    </source>
</evidence>
<dbReference type="EMBL" id="JAWDGP010007375">
    <property type="protein sequence ID" value="KAK3722320.1"/>
    <property type="molecule type" value="Genomic_DNA"/>
</dbReference>
<reference evidence="2" key="1">
    <citation type="journal article" date="2023" name="G3 (Bethesda)">
        <title>A reference genome for the long-term kleptoplast-retaining sea slug Elysia crispata morphotype clarki.</title>
        <authorList>
            <person name="Eastman K.E."/>
            <person name="Pendleton A.L."/>
            <person name="Shaikh M.A."/>
            <person name="Suttiyut T."/>
            <person name="Ogas R."/>
            <person name="Tomko P."/>
            <person name="Gavelis G."/>
            <person name="Widhalm J.R."/>
            <person name="Wisecaver J.H."/>
        </authorList>
    </citation>
    <scope>NUCLEOTIDE SEQUENCE</scope>
    <source>
        <strain evidence="2">ECLA1</strain>
    </source>
</reference>
<feature type="region of interest" description="Disordered" evidence="1">
    <location>
        <begin position="17"/>
        <end position="56"/>
    </location>
</feature>
<dbReference type="Proteomes" id="UP001283361">
    <property type="component" value="Unassembled WGS sequence"/>
</dbReference>
<protein>
    <submittedName>
        <fullName evidence="2">Uncharacterized protein</fullName>
    </submittedName>
</protein>
<dbReference type="AlphaFoldDB" id="A0AAE1CNK1"/>
<evidence type="ECO:0000313" key="2">
    <source>
        <dbReference type="EMBL" id="KAK3722320.1"/>
    </source>
</evidence>
<accession>A0AAE1CNK1</accession>
<name>A0AAE1CNK1_9GAST</name>
<evidence type="ECO:0000256" key="1">
    <source>
        <dbReference type="SAM" id="MobiDB-lite"/>
    </source>
</evidence>
<organism evidence="2 3">
    <name type="scientific">Elysia crispata</name>
    <name type="common">lettuce slug</name>
    <dbReference type="NCBI Taxonomy" id="231223"/>
    <lineage>
        <taxon>Eukaryota</taxon>
        <taxon>Metazoa</taxon>
        <taxon>Spiralia</taxon>
        <taxon>Lophotrochozoa</taxon>
        <taxon>Mollusca</taxon>
        <taxon>Gastropoda</taxon>
        <taxon>Heterobranchia</taxon>
        <taxon>Euthyneura</taxon>
        <taxon>Panpulmonata</taxon>
        <taxon>Sacoglossa</taxon>
        <taxon>Placobranchoidea</taxon>
        <taxon>Plakobranchidae</taxon>
        <taxon>Elysia</taxon>
    </lineage>
</organism>